<dbReference type="EMBL" id="VMGH01000005">
    <property type="protein sequence ID" value="TSC92263.1"/>
    <property type="molecule type" value="Genomic_DNA"/>
</dbReference>
<reference evidence="1 2" key="1">
    <citation type="submission" date="2017-07" db="EMBL/GenBank/DDBJ databases">
        <title>Mechanisms for carbon and nitrogen cycling indicate functional differentiation within the Candidate Phyla Radiation.</title>
        <authorList>
            <person name="Danczak R.E."/>
            <person name="Johnston M.D."/>
            <person name="Kenah C."/>
            <person name="Slattery M."/>
            <person name="Wrighton K.C."/>
            <person name="Wilkins M.J."/>
        </authorList>
    </citation>
    <scope>NUCLEOTIDE SEQUENCE [LARGE SCALE GENOMIC DNA]</scope>
    <source>
        <strain evidence="1">Licking1014_96</strain>
    </source>
</reference>
<accession>A0A554LHB2</accession>
<dbReference type="Proteomes" id="UP000318296">
    <property type="component" value="Unassembled WGS sequence"/>
</dbReference>
<name>A0A554LHB2_9BACT</name>
<proteinExistence type="predicted"/>
<dbReference type="AlphaFoldDB" id="A0A554LHB2"/>
<gene>
    <name evidence="1" type="ORF">CEN92_38</name>
</gene>
<comment type="caution">
    <text evidence="1">The sequence shown here is derived from an EMBL/GenBank/DDBJ whole genome shotgun (WGS) entry which is preliminary data.</text>
</comment>
<protein>
    <submittedName>
        <fullName evidence="1">Uncharacterized protein</fullName>
    </submittedName>
</protein>
<evidence type="ECO:0000313" key="2">
    <source>
        <dbReference type="Proteomes" id="UP000318296"/>
    </source>
</evidence>
<organism evidence="1 2">
    <name type="scientific">Candidatus Berkelbacteria bacterium Licking1014_96</name>
    <dbReference type="NCBI Taxonomy" id="2017149"/>
    <lineage>
        <taxon>Bacteria</taxon>
        <taxon>Candidatus Berkelbacteria</taxon>
    </lineage>
</organism>
<sequence>MDREIETEVEYLRRILPRVFAEGVPFVITMMQSLIRGAEERGLGLELEHGFSNAEYKVFLDAHCSRLIMTMEDIPSNEGSLALWTIASLSRKPNVGGSLDWHSGHATLTGFREKLRIPVTPGLCHFALELGFTLRDGEMVQTD</sequence>
<evidence type="ECO:0000313" key="1">
    <source>
        <dbReference type="EMBL" id="TSC92263.1"/>
    </source>
</evidence>